<evidence type="ECO:0000256" key="8">
    <source>
        <dbReference type="SAM" id="Phobius"/>
    </source>
</evidence>
<dbReference type="PANTHER" id="PTHR42865:SF7">
    <property type="entry name" value="PROTON_GLUTAMATE-ASPARTATE SYMPORTER"/>
    <property type="match status" value="1"/>
</dbReference>
<evidence type="ECO:0000256" key="6">
    <source>
        <dbReference type="ARBA" id="ARBA00022989"/>
    </source>
</evidence>
<dbReference type="GO" id="GO:0006835">
    <property type="term" value="P:dicarboxylic acid transport"/>
    <property type="evidence" value="ECO:0007669"/>
    <property type="project" value="TreeGrafter"/>
</dbReference>
<evidence type="ECO:0000256" key="4">
    <source>
        <dbReference type="ARBA" id="ARBA00022692"/>
    </source>
</evidence>
<evidence type="ECO:0000256" key="1">
    <source>
        <dbReference type="ARBA" id="ARBA00004651"/>
    </source>
</evidence>
<feature type="transmembrane region" description="Helical" evidence="8">
    <location>
        <begin position="371"/>
        <end position="395"/>
    </location>
</feature>
<gene>
    <name evidence="9" type="ORF">HK107_05220</name>
</gene>
<evidence type="ECO:0000256" key="2">
    <source>
        <dbReference type="ARBA" id="ARBA00022448"/>
    </source>
</evidence>
<keyword evidence="6 8" id="KW-1133">Transmembrane helix</keyword>
<feature type="transmembrane region" description="Helical" evidence="8">
    <location>
        <begin position="348"/>
        <end position="365"/>
    </location>
</feature>
<name>A0A7Y3RKG8_9PROT</name>
<dbReference type="GO" id="GO:0015293">
    <property type="term" value="F:symporter activity"/>
    <property type="evidence" value="ECO:0007669"/>
    <property type="project" value="UniProtKB-KW"/>
</dbReference>
<keyword evidence="4 8" id="KW-0812">Transmembrane</keyword>
<feature type="transmembrane region" description="Helical" evidence="8">
    <location>
        <begin position="241"/>
        <end position="263"/>
    </location>
</feature>
<feature type="transmembrane region" description="Helical" evidence="8">
    <location>
        <begin position="167"/>
        <end position="185"/>
    </location>
</feature>
<dbReference type="Pfam" id="PF00375">
    <property type="entry name" value="SDF"/>
    <property type="match status" value="1"/>
</dbReference>
<dbReference type="EMBL" id="JABFCX010000002">
    <property type="protein sequence ID" value="NNU15718.1"/>
    <property type="molecule type" value="Genomic_DNA"/>
</dbReference>
<evidence type="ECO:0000256" key="5">
    <source>
        <dbReference type="ARBA" id="ARBA00022847"/>
    </source>
</evidence>
<evidence type="ECO:0000256" key="7">
    <source>
        <dbReference type="ARBA" id="ARBA00023136"/>
    </source>
</evidence>
<evidence type="ECO:0000313" key="10">
    <source>
        <dbReference type="Proteomes" id="UP000536835"/>
    </source>
</evidence>
<keyword evidence="3" id="KW-1003">Cell membrane</keyword>
<dbReference type="SUPFAM" id="SSF118215">
    <property type="entry name" value="Proton glutamate symport protein"/>
    <property type="match status" value="1"/>
</dbReference>
<feature type="transmembrane region" description="Helical" evidence="8">
    <location>
        <begin position="60"/>
        <end position="82"/>
    </location>
</feature>
<dbReference type="InterPro" id="IPR036458">
    <property type="entry name" value="Na:dicarbo_symporter_sf"/>
</dbReference>
<dbReference type="PROSITE" id="PS00713">
    <property type="entry name" value="NA_DICARBOXYL_SYMP_1"/>
    <property type="match status" value="1"/>
</dbReference>
<dbReference type="InterPro" id="IPR001991">
    <property type="entry name" value="Na-dicarboxylate_symporter"/>
</dbReference>
<protein>
    <submittedName>
        <fullName evidence="9">Dicarboxylate/amino acid:cation symporter</fullName>
    </submittedName>
</protein>
<feature type="transmembrane region" description="Helical" evidence="8">
    <location>
        <begin position="205"/>
        <end position="226"/>
    </location>
</feature>
<dbReference type="AlphaFoldDB" id="A0A7Y3RKG8"/>
<keyword evidence="10" id="KW-1185">Reference proteome</keyword>
<dbReference type="PRINTS" id="PR00173">
    <property type="entry name" value="EDTRNSPORT"/>
</dbReference>
<proteinExistence type="predicted"/>
<sequence>MLAFWGTVLGAFVGLFLLGRTGAPLWARVMAGLVAGGAVGLFFGETAGVAKPIGDGFIKLIRMLIIPLIVTTLTSGMIALGDPKRLGSLGVRTIGLYLFTTSIAVFIGIGMAIIFNPGEGVDYQSVSETSAITDRLARAEAAERTAVQQILDVIPANPIAAMANGDILPVIFFSIVLGIGTLAAGEKGRPFAEAIESAAEAILKLTSGVMALAPYGVFALMAWVLGTQGLAVLFNLGKLAIALYLACALHILIVYGGLVTLLARLNFFKFLRGMLDAMTTAYSTASSSATLPVTIGNLTQNIGVGRAVAGSVAPLGATINMDGTSIYLGIVSLFAAQAVGLDLSGADYIAIAVTATAASIGAAGIPSASLFLAIAVLTSFGVTSEQAILIIALIFPFDRLLDMMRTVTNVTGDAAVATTVARWEGELDETRLKGAKS</sequence>
<comment type="caution">
    <text evidence="9">The sequence shown here is derived from an EMBL/GenBank/DDBJ whole genome shotgun (WGS) entry which is preliminary data.</text>
</comment>
<evidence type="ECO:0000313" key="9">
    <source>
        <dbReference type="EMBL" id="NNU15718.1"/>
    </source>
</evidence>
<keyword evidence="7 8" id="KW-0472">Membrane</keyword>
<comment type="subcellular location">
    <subcellularLocation>
        <location evidence="1">Cell membrane</location>
        <topology evidence="1">Multi-pass membrane protein</topology>
    </subcellularLocation>
</comment>
<keyword evidence="5" id="KW-0769">Symport</keyword>
<dbReference type="Proteomes" id="UP000536835">
    <property type="component" value="Unassembled WGS sequence"/>
</dbReference>
<feature type="transmembrane region" description="Helical" evidence="8">
    <location>
        <begin position="94"/>
        <end position="115"/>
    </location>
</feature>
<reference evidence="9 10" key="1">
    <citation type="submission" date="2020-05" db="EMBL/GenBank/DDBJ databases">
        <title>Parvularcula mediterraneae sp. nov., isolated from polypropylene straw from shallow seawater of the seashore of Laganas in Zakynthos island, Greece.</title>
        <authorList>
            <person name="Szabo I."/>
            <person name="Al-Omari J."/>
            <person name="Rado J."/>
            <person name="Szerdahelyi G.S."/>
        </authorList>
    </citation>
    <scope>NUCLEOTIDE SEQUENCE [LARGE SCALE GENOMIC DNA]</scope>
    <source>
        <strain evidence="9 10">ZS-1/3</strain>
    </source>
</reference>
<evidence type="ECO:0000256" key="3">
    <source>
        <dbReference type="ARBA" id="ARBA00022475"/>
    </source>
</evidence>
<organism evidence="9 10">
    <name type="scientific">Parvularcula mediterranea</name>
    <dbReference type="NCBI Taxonomy" id="2732508"/>
    <lineage>
        <taxon>Bacteria</taxon>
        <taxon>Pseudomonadati</taxon>
        <taxon>Pseudomonadota</taxon>
        <taxon>Alphaproteobacteria</taxon>
        <taxon>Parvularculales</taxon>
        <taxon>Parvularculaceae</taxon>
        <taxon>Parvularcula</taxon>
    </lineage>
</organism>
<accession>A0A7Y3RKG8</accession>
<dbReference type="PANTHER" id="PTHR42865">
    <property type="entry name" value="PROTON/GLUTAMATE-ASPARTATE SYMPORTER"/>
    <property type="match status" value="1"/>
</dbReference>
<dbReference type="GO" id="GO:0005886">
    <property type="term" value="C:plasma membrane"/>
    <property type="evidence" value="ECO:0007669"/>
    <property type="project" value="UniProtKB-SubCell"/>
</dbReference>
<dbReference type="InterPro" id="IPR018107">
    <property type="entry name" value="Na-dicarboxylate_symporter_CS"/>
</dbReference>
<keyword evidence="2" id="KW-0813">Transport</keyword>
<dbReference type="Gene3D" id="1.10.3860.10">
    <property type="entry name" value="Sodium:dicarboxylate symporter"/>
    <property type="match status" value="1"/>
</dbReference>